<dbReference type="InterPro" id="IPR008906">
    <property type="entry name" value="HATC_C_dom"/>
</dbReference>
<dbReference type="InterPro" id="IPR036236">
    <property type="entry name" value="Znf_C2H2_sf"/>
</dbReference>
<dbReference type="Gene3D" id="1.10.10.1070">
    <property type="entry name" value="Zinc finger, BED domain-containing"/>
    <property type="match status" value="1"/>
</dbReference>
<evidence type="ECO:0000259" key="11">
    <source>
        <dbReference type="PROSITE" id="PS50808"/>
    </source>
</evidence>
<dbReference type="PANTHER" id="PTHR46481">
    <property type="entry name" value="ZINC FINGER BED DOMAIN-CONTAINING PROTEIN 4"/>
    <property type="match status" value="1"/>
</dbReference>
<dbReference type="SUPFAM" id="SSF57667">
    <property type="entry name" value="beta-beta-alpha zinc fingers"/>
    <property type="match status" value="1"/>
</dbReference>
<evidence type="ECO:0000256" key="2">
    <source>
        <dbReference type="ARBA" id="ARBA00022723"/>
    </source>
</evidence>
<dbReference type="SUPFAM" id="SSF140996">
    <property type="entry name" value="Hermes dimerisation domain"/>
    <property type="match status" value="1"/>
</dbReference>
<dbReference type="PROSITE" id="PS50808">
    <property type="entry name" value="ZF_BED"/>
    <property type="match status" value="1"/>
</dbReference>
<feature type="compositionally biased region" description="Polar residues" evidence="10">
    <location>
        <begin position="37"/>
        <end position="46"/>
    </location>
</feature>
<feature type="region of interest" description="Disordered" evidence="10">
    <location>
        <begin position="1"/>
        <end position="53"/>
    </location>
</feature>
<keyword evidence="7" id="KW-0804">Transcription</keyword>
<dbReference type="Pfam" id="PF05699">
    <property type="entry name" value="Dimer_Tnp_hAT"/>
    <property type="match status" value="1"/>
</dbReference>
<keyword evidence="6" id="KW-0238">DNA-binding</keyword>
<keyword evidence="4" id="KW-0862">Zinc</keyword>
<feature type="compositionally biased region" description="Basic residues" evidence="10">
    <location>
        <begin position="1"/>
        <end position="11"/>
    </location>
</feature>
<evidence type="ECO:0000256" key="1">
    <source>
        <dbReference type="ARBA" id="ARBA00004123"/>
    </source>
</evidence>
<evidence type="ECO:0000256" key="7">
    <source>
        <dbReference type="ARBA" id="ARBA00023163"/>
    </source>
</evidence>
<dbReference type="SUPFAM" id="SSF53098">
    <property type="entry name" value="Ribonuclease H-like"/>
    <property type="match status" value="1"/>
</dbReference>
<reference evidence="12" key="1">
    <citation type="submission" date="2025-05" db="UniProtKB">
        <authorList>
            <consortium name="EnsemblMetazoa"/>
        </authorList>
    </citation>
    <scope>IDENTIFICATION</scope>
</reference>
<dbReference type="GeneID" id="126884849"/>
<keyword evidence="5" id="KW-0805">Transcription regulation</keyword>
<dbReference type="PANTHER" id="PTHR46481:SF10">
    <property type="entry name" value="ZINC FINGER BED DOMAIN-CONTAINING PROTEIN 39"/>
    <property type="match status" value="1"/>
</dbReference>
<keyword evidence="2" id="KW-0479">Metal-binding</keyword>
<evidence type="ECO:0000313" key="12">
    <source>
        <dbReference type="EnsemblMetazoa" id="XP_050507108.1"/>
    </source>
</evidence>
<evidence type="ECO:0000256" key="5">
    <source>
        <dbReference type="ARBA" id="ARBA00023015"/>
    </source>
</evidence>
<dbReference type="RefSeq" id="XP_050507108.1">
    <property type="nucleotide sequence ID" value="XM_050651151.1"/>
</dbReference>
<dbReference type="InterPro" id="IPR007021">
    <property type="entry name" value="DUF659"/>
</dbReference>
<dbReference type="InterPro" id="IPR003656">
    <property type="entry name" value="Znf_BED"/>
</dbReference>
<evidence type="ECO:0000313" key="13">
    <source>
        <dbReference type="Proteomes" id="UP001652700"/>
    </source>
</evidence>
<evidence type="ECO:0000256" key="3">
    <source>
        <dbReference type="ARBA" id="ARBA00022771"/>
    </source>
</evidence>
<name>A0ABM5KA93_DIAVI</name>
<dbReference type="Pfam" id="PF02892">
    <property type="entry name" value="zf-BED"/>
    <property type="match status" value="1"/>
</dbReference>
<protein>
    <recommendedName>
        <fullName evidence="11">BED-type domain-containing protein</fullName>
    </recommendedName>
</protein>
<dbReference type="Pfam" id="PF04937">
    <property type="entry name" value="DUF659"/>
    <property type="match status" value="1"/>
</dbReference>
<dbReference type="Proteomes" id="UP001652700">
    <property type="component" value="Unplaced"/>
</dbReference>
<sequence>MEKFLVHKTKKMNPDSEASSSKRQRPESPVPVCDKIGSSSLSQSPSTDKKFNKRRKSSTVWNYFKRSSNGKLAKCTTCGKEYKTSGNTSNLSDHLARFHPIRSYNGVQEVSTSSDNANYTTTTAKPNVVSVSSFFKRETHYDSQSERKKLLDRAVVEMVCLDYQPFTIVEDVGFRQLVYKLDPRYVLPSAFTVGGKLLSEFYTDISNKLQDILRNIDFVAITCDGWTSRAMESYVTVTCHYVDEDFKLNAVVLSTKPLTNGIHHTAENIAETLSEIFNEWNLEQKVSCIVTDNAPNYIKACKLLKKRHIPCYAHTLNLVVQDNLKYVQDFITKCKDIVTFFKSSNIATKLFKKEQEQDRAQQYQLLQEVSTRWNSTYYMVQRVLTTNDAIGRTILKLRKPPQPLSVDDIIVLTDVQKVLQCFEEATKKISGSEYVTISLVIPITFGIYNILTQLLPELASEEGKIFCKKMIESVRTRLFPYELRTATRVATLLDPRFKKEGFRAKENAEAAATLLEQDMYSFMKKRQENSISQDNTEEISKTQTNTTRSLLGFLGERIGEKVKSVTADVIITKRQYLERTNSDEQSDPLLFWKVTGKELTPMEDCVNQYFCIPATSVESERTFSATGQIITDRRSNLNPEKVKMLTFLHQNFSAVQF</sequence>
<comment type="subcellular location">
    <subcellularLocation>
        <location evidence="1">Nucleus</location>
    </subcellularLocation>
</comment>
<organism evidence="12 13">
    <name type="scientific">Diabrotica virgifera virgifera</name>
    <name type="common">western corn rootworm</name>
    <dbReference type="NCBI Taxonomy" id="50390"/>
    <lineage>
        <taxon>Eukaryota</taxon>
        <taxon>Metazoa</taxon>
        <taxon>Ecdysozoa</taxon>
        <taxon>Arthropoda</taxon>
        <taxon>Hexapoda</taxon>
        <taxon>Insecta</taxon>
        <taxon>Pterygota</taxon>
        <taxon>Neoptera</taxon>
        <taxon>Endopterygota</taxon>
        <taxon>Coleoptera</taxon>
        <taxon>Polyphaga</taxon>
        <taxon>Cucujiformia</taxon>
        <taxon>Chrysomeloidea</taxon>
        <taxon>Chrysomelidae</taxon>
        <taxon>Galerucinae</taxon>
        <taxon>Diabroticina</taxon>
        <taxon>Diabroticites</taxon>
        <taxon>Diabrotica</taxon>
    </lineage>
</organism>
<keyword evidence="8" id="KW-0539">Nucleus</keyword>
<evidence type="ECO:0000256" key="10">
    <source>
        <dbReference type="SAM" id="MobiDB-lite"/>
    </source>
</evidence>
<evidence type="ECO:0000256" key="9">
    <source>
        <dbReference type="PROSITE-ProRule" id="PRU00027"/>
    </source>
</evidence>
<dbReference type="InterPro" id="IPR012337">
    <property type="entry name" value="RNaseH-like_sf"/>
</dbReference>
<feature type="domain" description="BED-type" evidence="11">
    <location>
        <begin position="55"/>
        <end position="100"/>
    </location>
</feature>
<evidence type="ECO:0000256" key="4">
    <source>
        <dbReference type="ARBA" id="ARBA00022833"/>
    </source>
</evidence>
<keyword evidence="13" id="KW-1185">Reference proteome</keyword>
<dbReference type="InterPro" id="IPR052035">
    <property type="entry name" value="ZnF_BED_domain_contain"/>
</dbReference>
<evidence type="ECO:0000256" key="6">
    <source>
        <dbReference type="ARBA" id="ARBA00023125"/>
    </source>
</evidence>
<evidence type="ECO:0000256" key="8">
    <source>
        <dbReference type="ARBA" id="ARBA00023242"/>
    </source>
</evidence>
<accession>A0ABM5KA93</accession>
<keyword evidence="3 9" id="KW-0863">Zinc-finger</keyword>
<proteinExistence type="predicted"/>
<dbReference type="SMART" id="SM00614">
    <property type="entry name" value="ZnF_BED"/>
    <property type="match status" value="1"/>
</dbReference>
<dbReference type="EnsemblMetazoa" id="XM_050651151.1">
    <property type="protein sequence ID" value="XP_050507108.1"/>
    <property type="gene ID" value="LOC126884849"/>
</dbReference>